<dbReference type="InterPro" id="IPR000835">
    <property type="entry name" value="HTH_MarR-typ"/>
</dbReference>
<sequence length="170" mass="18446">MPRPTAVLTDAPGYEKLYPPGSRLDLEFRTILTILRTGRLWAKAVERMVAGETGHTRVRLETLFSIAFAGGPTTATALAQRMDVKWPALARVLDSLEEEGLIDRTDNPVDGRSRLIELTAGGWLAIEALQSCVDPARSDLLSDFSDAELAETTALVGRIFGRLAEEGPPG</sequence>
<name>A0A6I4UVB6_9SPHN</name>
<keyword evidence="6" id="KW-1185">Reference proteome</keyword>
<evidence type="ECO:0000256" key="2">
    <source>
        <dbReference type="ARBA" id="ARBA00023125"/>
    </source>
</evidence>
<dbReference type="OrthoDB" id="582199at2"/>
<organism evidence="5 6">
    <name type="scientific">Croceibacterium soli</name>
    <dbReference type="NCBI Taxonomy" id="1739690"/>
    <lineage>
        <taxon>Bacteria</taxon>
        <taxon>Pseudomonadati</taxon>
        <taxon>Pseudomonadota</taxon>
        <taxon>Alphaproteobacteria</taxon>
        <taxon>Sphingomonadales</taxon>
        <taxon>Erythrobacteraceae</taxon>
        <taxon>Croceibacterium</taxon>
    </lineage>
</organism>
<dbReference type="Pfam" id="PF01047">
    <property type="entry name" value="MarR"/>
    <property type="match status" value="1"/>
</dbReference>
<keyword evidence="1" id="KW-0805">Transcription regulation</keyword>
<dbReference type="PANTHER" id="PTHR33164:SF64">
    <property type="entry name" value="TRANSCRIPTIONAL REGULATOR SLYA"/>
    <property type="match status" value="1"/>
</dbReference>
<proteinExistence type="predicted"/>
<dbReference type="Proteomes" id="UP000469159">
    <property type="component" value="Unassembled WGS sequence"/>
</dbReference>
<comment type="caution">
    <text evidence="5">The sequence shown here is derived from an EMBL/GenBank/DDBJ whole genome shotgun (WGS) entry which is preliminary data.</text>
</comment>
<evidence type="ECO:0000313" key="5">
    <source>
        <dbReference type="EMBL" id="MXP42578.1"/>
    </source>
</evidence>
<dbReference type="PANTHER" id="PTHR33164">
    <property type="entry name" value="TRANSCRIPTIONAL REGULATOR, MARR FAMILY"/>
    <property type="match status" value="1"/>
</dbReference>
<dbReference type="EMBL" id="WTYK01000008">
    <property type="protein sequence ID" value="MXP42578.1"/>
    <property type="molecule type" value="Genomic_DNA"/>
</dbReference>
<dbReference type="AlphaFoldDB" id="A0A6I4UVB6"/>
<reference evidence="5 6" key="1">
    <citation type="submission" date="2019-12" db="EMBL/GenBank/DDBJ databases">
        <title>Genomic-based taxomic classification of the family Erythrobacteraceae.</title>
        <authorList>
            <person name="Xu L."/>
        </authorList>
    </citation>
    <scope>NUCLEOTIDE SEQUENCE [LARGE SCALE GENOMIC DNA]</scope>
    <source>
        <strain evidence="5 6">MCCC 1K02066</strain>
    </source>
</reference>
<protein>
    <submittedName>
        <fullName evidence="5">MarR family transcriptional regulator</fullName>
    </submittedName>
</protein>
<dbReference type="RefSeq" id="WP_160747428.1">
    <property type="nucleotide sequence ID" value="NZ_WTYK01000008.1"/>
</dbReference>
<dbReference type="InterPro" id="IPR039422">
    <property type="entry name" value="MarR/SlyA-like"/>
</dbReference>
<dbReference type="InterPro" id="IPR036388">
    <property type="entry name" value="WH-like_DNA-bd_sf"/>
</dbReference>
<dbReference type="InterPro" id="IPR023187">
    <property type="entry name" value="Tscrpt_reg_MarR-type_CS"/>
</dbReference>
<evidence type="ECO:0000259" key="4">
    <source>
        <dbReference type="PROSITE" id="PS50995"/>
    </source>
</evidence>
<dbReference type="SUPFAM" id="SSF46785">
    <property type="entry name" value="Winged helix' DNA-binding domain"/>
    <property type="match status" value="1"/>
</dbReference>
<evidence type="ECO:0000256" key="1">
    <source>
        <dbReference type="ARBA" id="ARBA00023015"/>
    </source>
</evidence>
<dbReference type="GO" id="GO:0003677">
    <property type="term" value="F:DNA binding"/>
    <property type="evidence" value="ECO:0007669"/>
    <property type="project" value="UniProtKB-KW"/>
</dbReference>
<dbReference type="GO" id="GO:0006950">
    <property type="term" value="P:response to stress"/>
    <property type="evidence" value="ECO:0007669"/>
    <property type="project" value="TreeGrafter"/>
</dbReference>
<evidence type="ECO:0000313" key="6">
    <source>
        <dbReference type="Proteomes" id="UP000469159"/>
    </source>
</evidence>
<evidence type="ECO:0000256" key="3">
    <source>
        <dbReference type="ARBA" id="ARBA00023163"/>
    </source>
</evidence>
<dbReference type="PROSITE" id="PS01117">
    <property type="entry name" value="HTH_MARR_1"/>
    <property type="match status" value="1"/>
</dbReference>
<dbReference type="PROSITE" id="PS50995">
    <property type="entry name" value="HTH_MARR_2"/>
    <property type="match status" value="1"/>
</dbReference>
<dbReference type="GO" id="GO:0003700">
    <property type="term" value="F:DNA-binding transcription factor activity"/>
    <property type="evidence" value="ECO:0007669"/>
    <property type="project" value="InterPro"/>
</dbReference>
<gene>
    <name evidence="5" type="ORF">GRI75_13110</name>
</gene>
<dbReference type="PRINTS" id="PR00598">
    <property type="entry name" value="HTHMARR"/>
</dbReference>
<dbReference type="Gene3D" id="1.10.10.10">
    <property type="entry name" value="Winged helix-like DNA-binding domain superfamily/Winged helix DNA-binding domain"/>
    <property type="match status" value="1"/>
</dbReference>
<dbReference type="SMART" id="SM00347">
    <property type="entry name" value="HTH_MARR"/>
    <property type="match status" value="1"/>
</dbReference>
<feature type="domain" description="HTH marR-type" evidence="4">
    <location>
        <begin position="24"/>
        <end position="161"/>
    </location>
</feature>
<dbReference type="InterPro" id="IPR036390">
    <property type="entry name" value="WH_DNA-bd_sf"/>
</dbReference>
<accession>A0A6I4UVB6</accession>
<keyword evidence="3" id="KW-0804">Transcription</keyword>
<keyword evidence="2" id="KW-0238">DNA-binding</keyword>